<dbReference type="AlphaFoldDB" id="A0A1V9FCQ9"/>
<dbReference type="InterPro" id="IPR010998">
    <property type="entry name" value="Integrase_recombinase_N"/>
</dbReference>
<evidence type="ECO:0000256" key="3">
    <source>
        <dbReference type="ARBA" id="ARBA00023172"/>
    </source>
</evidence>
<reference evidence="6" key="1">
    <citation type="submission" date="2016-04" db="EMBL/GenBank/DDBJ databases">
        <authorList>
            <person name="Chen L."/>
            <person name="Zhuang W."/>
            <person name="Wang G."/>
        </authorList>
    </citation>
    <scope>NUCLEOTIDE SEQUENCE [LARGE SCALE GENOMIC DNA]</scope>
    <source>
        <strain evidence="6">208</strain>
    </source>
</reference>
<proteinExistence type="inferred from homology"/>
<evidence type="ECO:0000313" key="6">
    <source>
        <dbReference type="Proteomes" id="UP000192276"/>
    </source>
</evidence>
<dbReference type="Pfam" id="PF13102">
    <property type="entry name" value="Phage_int_SAM_5"/>
    <property type="match status" value="1"/>
</dbReference>
<evidence type="ECO:0000313" key="5">
    <source>
        <dbReference type="EMBL" id="OQP56163.1"/>
    </source>
</evidence>
<keyword evidence="2" id="KW-0238">DNA-binding</keyword>
<dbReference type="GO" id="GO:0006310">
    <property type="term" value="P:DNA recombination"/>
    <property type="evidence" value="ECO:0007669"/>
    <property type="project" value="UniProtKB-KW"/>
</dbReference>
<dbReference type="RefSeq" id="WP_081169165.1">
    <property type="nucleotide sequence ID" value="NZ_LWBP01000204.1"/>
</dbReference>
<dbReference type="PANTHER" id="PTHR30349:SF64">
    <property type="entry name" value="PROPHAGE INTEGRASE INTD-RELATED"/>
    <property type="match status" value="1"/>
</dbReference>
<dbReference type="GO" id="GO:0003677">
    <property type="term" value="F:DNA binding"/>
    <property type="evidence" value="ECO:0007669"/>
    <property type="project" value="UniProtKB-KW"/>
</dbReference>
<dbReference type="InterPro" id="IPR013762">
    <property type="entry name" value="Integrase-like_cat_sf"/>
</dbReference>
<feature type="domain" description="Tyr recombinase" evidence="4">
    <location>
        <begin position="220"/>
        <end position="397"/>
    </location>
</feature>
<keyword evidence="3" id="KW-0233">DNA recombination</keyword>
<dbReference type="InterPro" id="IPR035386">
    <property type="entry name" value="Arm-DNA-bind_5"/>
</dbReference>
<dbReference type="InterPro" id="IPR050090">
    <property type="entry name" value="Tyrosine_recombinase_XerCD"/>
</dbReference>
<comment type="caution">
    <text evidence="5">The sequence shown here is derived from an EMBL/GenBank/DDBJ whole genome shotgun (WGS) entry which is preliminary data.</text>
</comment>
<comment type="similarity">
    <text evidence="1">Belongs to the 'phage' integrase family.</text>
</comment>
<dbReference type="PANTHER" id="PTHR30349">
    <property type="entry name" value="PHAGE INTEGRASE-RELATED"/>
    <property type="match status" value="1"/>
</dbReference>
<gene>
    <name evidence="5" type="ORF">A4R26_27040</name>
</gene>
<dbReference type="OrthoDB" id="892893at2"/>
<dbReference type="Pfam" id="PF00589">
    <property type="entry name" value="Phage_integrase"/>
    <property type="match status" value="1"/>
</dbReference>
<evidence type="ECO:0000256" key="2">
    <source>
        <dbReference type="ARBA" id="ARBA00023125"/>
    </source>
</evidence>
<dbReference type="InterPro" id="IPR011010">
    <property type="entry name" value="DNA_brk_join_enz"/>
</dbReference>
<dbReference type="Gene3D" id="1.10.443.10">
    <property type="entry name" value="Intergrase catalytic core"/>
    <property type="match status" value="1"/>
</dbReference>
<keyword evidence="6" id="KW-1185">Reference proteome</keyword>
<evidence type="ECO:0000259" key="4">
    <source>
        <dbReference type="PROSITE" id="PS51898"/>
    </source>
</evidence>
<dbReference type="GO" id="GO:0015074">
    <property type="term" value="P:DNA integration"/>
    <property type="evidence" value="ECO:0007669"/>
    <property type="project" value="InterPro"/>
</dbReference>
<sequence length="402" mass="46859">MEPKLIVHFIGKKSRLTHHQLLPIYLRVTIDGKRFEVATHQHTEPNNWSPSAGKVIGASDNAIRINMELDEIRKKVYDYKVRIQKEGREFSVRTLREKWFGQDRDTRTLLEVVRLSLLDLEKQVGKGIYKKSTLTKFRTMEKHLVNFLEWRDLGSDIFLKDLRLPFAAHFVYYLQGELGMTINSSGKMIKNLKKIIRDCVDKEWLDIDPFYRYKVKHIDPKVPHLTSEELYRLEVKEITISRLATVRDIFVFSCYTGFAYIDVINLTLNDLKIGIDGKQWLIKNRQKTGISERVPLLPPASAIIEKYKTYCLRSPDKKLLPVPSNQKVNAYLKELGDLCEISKKMTFHIARHTFATTVTLEKGVPIDSVSKMLGHRSIKTTQIYAQITDRKISDDMKRLFEM</sequence>
<accession>A0A1V9FCQ9</accession>
<dbReference type="STRING" id="550983.A4R26_27040"/>
<dbReference type="InterPro" id="IPR002104">
    <property type="entry name" value="Integrase_catalytic"/>
</dbReference>
<dbReference type="EMBL" id="LWBP01000204">
    <property type="protein sequence ID" value="OQP56163.1"/>
    <property type="molecule type" value="Genomic_DNA"/>
</dbReference>
<organism evidence="5 6">
    <name type="scientific">Niastella populi</name>
    <dbReference type="NCBI Taxonomy" id="550983"/>
    <lineage>
        <taxon>Bacteria</taxon>
        <taxon>Pseudomonadati</taxon>
        <taxon>Bacteroidota</taxon>
        <taxon>Chitinophagia</taxon>
        <taxon>Chitinophagales</taxon>
        <taxon>Chitinophagaceae</taxon>
        <taxon>Niastella</taxon>
    </lineage>
</organism>
<dbReference type="CDD" id="cd01185">
    <property type="entry name" value="INTN1_C_like"/>
    <property type="match status" value="1"/>
</dbReference>
<dbReference type="InterPro" id="IPR025269">
    <property type="entry name" value="SAM-like_dom"/>
</dbReference>
<protein>
    <recommendedName>
        <fullName evidence="4">Tyr recombinase domain-containing protein</fullName>
    </recommendedName>
</protein>
<dbReference type="Pfam" id="PF17293">
    <property type="entry name" value="Arm-DNA-bind_5"/>
    <property type="match status" value="1"/>
</dbReference>
<name>A0A1V9FCQ9_9BACT</name>
<evidence type="ECO:0000256" key="1">
    <source>
        <dbReference type="ARBA" id="ARBA00008857"/>
    </source>
</evidence>
<dbReference type="PROSITE" id="PS51898">
    <property type="entry name" value="TYR_RECOMBINASE"/>
    <property type="match status" value="1"/>
</dbReference>
<dbReference type="Proteomes" id="UP000192276">
    <property type="component" value="Unassembled WGS sequence"/>
</dbReference>
<dbReference type="Gene3D" id="1.10.150.130">
    <property type="match status" value="1"/>
</dbReference>
<dbReference type="SUPFAM" id="SSF56349">
    <property type="entry name" value="DNA breaking-rejoining enzymes"/>
    <property type="match status" value="1"/>
</dbReference>